<feature type="non-terminal residue" evidence="1">
    <location>
        <position position="1"/>
    </location>
</feature>
<dbReference type="Proteomes" id="UP000315369">
    <property type="component" value="Unassembled WGS sequence"/>
</dbReference>
<evidence type="ECO:0000313" key="1">
    <source>
        <dbReference type="EMBL" id="TQF11167.1"/>
    </source>
</evidence>
<name>A0A540WQL4_9BACT</name>
<dbReference type="OrthoDB" id="5242130at2"/>
<dbReference type="EMBL" id="VIFM01000205">
    <property type="protein sequence ID" value="TQF11167.1"/>
    <property type="molecule type" value="Genomic_DNA"/>
</dbReference>
<dbReference type="InterPro" id="IPR030916">
    <property type="entry name" value="ELWxxDGT_rpt"/>
</dbReference>
<reference evidence="1 2" key="1">
    <citation type="submission" date="2019-06" db="EMBL/GenBank/DDBJ databases">
        <authorList>
            <person name="Livingstone P."/>
            <person name="Whitworth D."/>
        </authorList>
    </citation>
    <scope>NUCLEOTIDE SEQUENCE [LARGE SCALE GENOMIC DNA]</scope>
    <source>
        <strain evidence="1 2">AM401</strain>
    </source>
</reference>
<gene>
    <name evidence="1" type="ORF">FJV41_35580</name>
</gene>
<accession>A0A540WQL4</accession>
<protein>
    <submittedName>
        <fullName evidence="1">Uncharacterized protein</fullName>
    </submittedName>
</protein>
<organism evidence="1 2">
    <name type="scientific">Myxococcus llanfairpwllgwyngyllgogerychwyrndrobwllllantysiliogogogochensis</name>
    <dbReference type="NCBI Taxonomy" id="2590453"/>
    <lineage>
        <taxon>Bacteria</taxon>
        <taxon>Pseudomonadati</taxon>
        <taxon>Myxococcota</taxon>
        <taxon>Myxococcia</taxon>
        <taxon>Myxococcales</taxon>
        <taxon>Cystobacterineae</taxon>
        <taxon>Myxococcaceae</taxon>
        <taxon>Myxococcus</taxon>
    </lineage>
</organism>
<dbReference type="NCBIfam" id="TIGR04534">
    <property type="entry name" value="ELWxxDGT_rpt"/>
    <property type="match status" value="1"/>
</dbReference>
<dbReference type="SUPFAM" id="SSF82171">
    <property type="entry name" value="DPP6 N-terminal domain-like"/>
    <property type="match status" value="1"/>
</dbReference>
<dbReference type="RefSeq" id="WP_141647057.1">
    <property type="nucleotide sequence ID" value="NZ_VIFM01000205.1"/>
</dbReference>
<evidence type="ECO:0000313" key="2">
    <source>
        <dbReference type="Proteomes" id="UP000315369"/>
    </source>
</evidence>
<keyword evidence="2" id="KW-1185">Reference proteome</keyword>
<comment type="caution">
    <text evidence="1">The sequence shown here is derived from an EMBL/GenBank/DDBJ whole genome shotgun (WGS) entry which is preliminary data.</text>
</comment>
<dbReference type="AlphaFoldDB" id="A0A540WQL4"/>
<sequence length="495" mass="52321">GCGGALPGEDATAASSGEVEAALDSSYCLPTEADTQRVKVIFPPSEFGSGLFAAGPGPFEAFRGTLFFGANFEDGRRALWKSDGTEAGTVQVKSLPSSTGLFWPIVTGLKATPSRLFFLAGDAAHGTELWASDGTGAGTQFVKDLTPGPESSSLSHLTAVDDALVFFKEIHDDTTPRTRYELWRSDGTSSGTVRLRDFGTEMDVSYLDAKVDGALLFFVRELSGSGTSLWKTDGTTQGTVRLKRLTSGADAFIRSVRTSDSRTLFILGESTGLQELWKSDGTASGTVRLASFGPTRTVEVLGSLGSWVYVTTTSNTTQYMVIYRVPLAGGNPTSVVSLPNEFASQGVAFPFIDAVSKAPGGSKLFFTVHIGTAGPGLRDTQLWVTDGTAAGTTLLRKPLSLSDEYSSPLLAVSDDLVFFSSLELGGIGVEPWVSNGTPGGTRRLKNISTGASSSYPYPFLKVGSRVFFGAYDETLAGQLWSTALSNTCMSLDTAR</sequence>
<proteinExistence type="predicted"/>